<keyword evidence="10" id="KW-1185">Reference proteome</keyword>
<evidence type="ECO:0000256" key="1">
    <source>
        <dbReference type="ARBA" id="ARBA00022723"/>
    </source>
</evidence>
<dbReference type="PROSITE" id="PS01358">
    <property type="entry name" value="ZF_RANBP2_1"/>
    <property type="match status" value="2"/>
</dbReference>
<dbReference type="InterPro" id="IPR036397">
    <property type="entry name" value="RNaseH_sf"/>
</dbReference>
<dbReference type="InterPro" id="IPR012677">
    <property type="entry name" value="Nucleotide-bd_a/b_plait_sf"/>
</dbReference>
<feature type="domain" description="RanBP2-type" evidence="8">
    <location>
        <begin position="374"/>
        <end position="405"/>
    </location>
</feature>
<evidence type="ECO:0000256" key="3">
    <source>
        <dbReference type="ARBA" id="ARBA00022833"/>
    </source>
</evidence>
<organism evidence="9 10">
    <name type="scientific">Trichomonascus ciferrii</name>
    <dbReference type="NCBI Taxonomy" id="44093"/>
    <lineage>
        <taxon>Eukaryota</taxon>
        <taxon>Fungi</taxon>
        <taxon>Dikarya</taxon>
        <taxon>Ascomycota</taxon>
        <taxon>Saccharomycotina</taxon>
        <taxon>Dipodascomycetes</taxon>
        <taxon>Dipodascales</taxon>
        <taxon>Trichomonascaceae</taxon>
        <taxon>Trichomonascus</taxon>
        <taxon>Trichomonascus ciferrii complex</taxon>
    </lineage>
</organism>
<evidence type="ECO:0000313" key="9">
    <source>
        <dbReference type="EMBL" id="KAA8916463.1"/>
    </source>
</evidence>
<sequence>MSPLYVVVHLTTTCDEHGVYVTKDSSELIEMAWILVDSDTLKEDINEFILSKGLDFTFIALSSWDLRVQLPREARDKGVILPAFLQHPKIFDLRTEYTRWQAHHPETLHCSPYSLSGICTALEVVESQHSSFQYQPMPPTLRPRRALEEAILVKNILSALTNKCKPFGSHPDVLTKPMDADADVRAFLNEQSKVLYLSNLPHDTTQSELESWFTQYGGRPIAFWTFRTPDQSHPNESGFAVFATHEEAAESLSMNGRALNDRAISVSPSGNAVLQRAQGILTTFPPSKNRPRPGDWNCPSCGFSNFQRRTACFRCSYPANSTVSQGESGQQFAYNNGYQIHDNYNTTGYGNNTNSNNNGHRSNRSTGSSSVPFRAGDWKCSKEGCNYHNFAKNVTCLRCGAPRSTAAVVAEPNNNHHNNRHNFQYQPSQHGTRQFSVPNAIQQQMLYRNSQKQYYNQQPYPSYQQPTQRHTRQVSESGYPSMYNSLNYLNLVSDQK</sequence>
<dbReference type="Gene3D" id="3.30.420.10">
    <property type="entry name" value="Ribonuclease H-like superfamily/Ribonuclease H"/>
    <property type="match status" value="1"/>
</dbReference>
<dbReference type="SUPFAM" id="SSF54928">
    <property type="entry name" value="RNA-binding domain, RBD"/>
    <property type="match status" value="1"/>
</dbReference>
<evidence type="ECO:0008006" key="11">
    <source>
        <dbReference type="Google" id="ProtNLM"/>
    </source>
</evidence>
<dbReference type="PANTHER" id="PTHR23111:SF40">
    <property type="entry name" value="RNA-BINDING PROTEIN INVOLVED IN HETEROCHROMATIN ASSEMBLY-RELATED"/>
    <property type="match status" value="1"/>
</dbReference>
<evidence type="ECO:0000256" key="2">
    <source>
        <dbReference type="ARBA" id="ARBA00022771"/>
    </source>
</evidence>
<dbReference type="Proteomes" id="UP000761534">
    <property type="component" value="Unassembled WGS sequence"/>
</dbReference>
<evidence type="ECO:0000259" key="7">
    <source>
        <dbReference type="PROSITE" id="PS50102"/>
    </source>
</evidence>
<keyword evidence="1" id="KW-0479">Metal-binding</keyword>
<dbReference type="SUPFAM" id="SSF90209">
    <property type="entry name" value="Ran binding protein zinc finger-like"/>
    <property type="match status" value="2"/>
</dbReference>
<dbReference type="AlphaFoldDB" id="A0A642V9K8"/>
<dbReference type="InterPro" id="IPR035979">
    <property type="entry name" value="RBD_domain_sf"/>
</dbReference>
<dbReference type="Pfam" id="PF00076">
    <property type="entry name" value="RRM_1"/>
    <property type="match status" value="1"/>
</dbReference>
<keyword evidence="3" id="KW-0862">Zinc</keyword>
<keyword evidence="4" id="KW-0694">RNA-binding</keyword>
<dbReference type="Pfam" id="PF00641">
    <property type="entry name" value="Zn_ribbon_RanBP"/>
    <property type="match status" value="2"/>
</dbReference>
<feature type="domain" description="RRM" evidence="7">
    <location>
        <begin position="193"/>
        <end position="271"/>
    </location>
</feature>
<dbReference type="SMART" id="SM00360">
    <property type="entry name" value="RRM"/>
    <property type="match status" value="1"/>
</dbReference>
<dbReference type="Gene3D" id="3.30.70.330">
    <property type="match status" value="1"/>
</dbReference>
<evidence type="ECO:0000313" key="10">
    <source>
        <dbReference type="Proteomes" id="UP000761534"/>
    </source>
</evidence>
<evidence type="ECO:0000256" key="5">
    <source>
        <dbReference type="PROSITE-ProRule" id="PRU00322"/>
    </source>
</evidence>
<evidence type="ECO:0000256" key="4">
    <source>
        <dbReference type="PROSITE-ProRule" id="PRU00176"/>
    </source>
</evidence>
<protein>
    <recommendedName>
        <fullName evidence="11">Asparagine-rich protein</fullName>
    </recommendedName>
</protein>
<dbReference type="CDD" id="cd12452">
    <property type="entry name" value="RRM_ARP_like"/>
    <property type="match status" value="1"/>
</dbReference>
<evidence type="ECO:0000259" key="8">
    <source>
        <dbReference type="PROSITE" id="PS50199"/>
    </source>
</evidence>
<dbReference type="PANTHER" id="PTHR23111">
    <property type="entry name" value="ZINC FINGER PROTEIN"/>
    <property type="match status" value="1"/>
</dbReference>
<name>A0A642V9K8_9ASCO</name>
<dbReference type="FunFam" id="4.10.1060.10:FF:000024">
    <property type="entry name" value="RNA-binding protein"/>
    <property type="match status" value="1"/>
</dbReference>
<accession>A0A642V9K8</accession>
<feature type="region of interest" description="Disordered" evidence="6">
    <location>
        <begin position="349"/>
        <end position="371"/>
    </location>
</feature>
<dbReference type="SMART" id="SM00547">
    <property type="entry name" value="ZnF_RBZ"/>
    <property type="match status" value="2"/>
</dbReference>
<dbReference type="PROSITE" id="PS50199">
    <property type="entry name" value="ZF_RANBP2_2"/>
    <property type="match status" value="2"/>
</dbReference>
<dbReference type="GO" id="GO:0003729">
    <property type="term" value="F:mRNA binding"/>
    <property type="evidence" value="ECO:0007669"/>
    <property type="project" value="TreeGrafter"/>
</dbReference>
<dbReference type="GO" id="GO:0008270">
    <property type="term" value="F:zinc ion binding"/>
    <property type="evidence" value="ECO:0007669"/>
    <property type="project" value="UniProtKB-KW"/>
</dbReference>
<dbReference type="OrthoDB" id="448399at2759"/>
<dbReference type="Gene3D" id="4.10.1060.10">
    <property type="entry name" value="Zinc finger, RanBP2-type"/>
    <property type="match status" value="2"/>
</dbReference>
<dbReference type="InterPro" id="IPR036443">
    <property type="entry name" value="Znf_RanBP2_sf"/>
</dbReference>
<feature type="compositionally biased region" description="Low complexity" evidence="6">
    <location>
        <begin position="349"/>
        <end position="370"/>
    </location>
</feature>
<gene>
    <name evidence="9" type="ORF">TRICI_001326</name>
</gene>
<evidence type="ECO:0000256" key="6">
    <source>
        <dbReference type="SAM" id="MobiDB-lite"/>
    </source>
</evidence>
<dbReference type="VEuPathDB" id="FungiDB:TRICI_001326"/>
<proteinExistence type="predicted"/>
<keyword evidence="2 5" id="KW-0863">Zinc-finger</keyword>
<dbReference type="InterPro" id="IPR000504">
    <property type="entry name" value="RRM_dom"/>
</dbReference>
<dbReference type="EMBL" id="SWFS01000097">
    <property type="protein sequence ID" value="KAA8916463.1"/>
    <property type="molecule type" value="Genomic_DNA"/>
</dbReference>
<reference evidence="9" key="1">
    <citation type="journal article" date="2019" name="G3 (Bethesda)">
        <title>Genome Assemblies of Two Rare Opportunistic Yeast Pathogens: Diutina rugosa (syn. Candida rugosa) and Trichomonascus ciferrii (syn. Candida ciferrii).</title>
        <authorList>
            <person name="Mixao V."/>
            <person name="Saus E."/>
            <person name="Hansen A.P."/>
            <person name="Lass-Florl C."/>
            <person name="Gabaldon T."/>
        </authorList>
    </citation>
    <scope>NUCLEOTIDE SEQUENCE</scope>
    <source>
        <strain evidence="9">CBS 4856</strain>
    </source>
</reference>
<feature type="domain" description="RanBP2-type" evidence="8">
    <location>
        <begin position="292"/>
        <end position="321"/>
    </location>
</feature>
<dbReference type="InterPro" id="IPR001876">
    <property type="entry name" value="Znf_RanBP2"/>
</dbReference>
<comment type="caution">
    <text evidence="9">The sequence shown here is derived from an EMBL/GenBank/DDBJ whole genome shotgun (WGS) entry which is preliminary data.</text>
</comment>
<dbReference type="InterPro" id="IPR034351">
    <property type="entry name" value="Nrp1_RRM"/>
</dbReference>
<dbReference type="PROSITE" id="PS50102">
    <property type="entry name" value="RRM"/>
    <property type="match status" value="1"/>
</dbReference>